<name>A0A1B6M405_9HEMI</name>
<dbReference type="EMBL" id="GEBQ01009347">
    <property type="protein sequence ID" value="JAT30630.1"/>
    <property type="molecule type" value="Transcribed_RNA"/>
</dbReference>
<organism evidence="1">
    <name type="scientific">Graphocephala atropunctata</name>
    <dbReference type="NCBI Taxonomy" id="36148"/>
    <lineage>
        <taxon>Eukaryota</taxon>
        <taxon>Metazoa</taxon>
        <taxon>Ecdysozoa</taxon>
        <taxon>Arthropoda</taxon>
        <taxon>Hexapoda</taxon>
        <taxon>Insecta</taxon>
        <taxon>Pterygota</taxon>
        <taxon>Neoptera</taxon>
        <taxon>Paraneoptera</taxon>
        <taxon>Hemiptera</taxon>
        <taxon>Auchenorrhyncha</taxon>
        <taxon>Membracoidea</taxon>
        <taxon>Cicadellidae</taxon>
        <taxon>Cicadellinae</taxon>
        <taxon>Cicadellini</taxon>
        <taxon>Graphocephala</taxon>
    </lineage>
</organism>
<dbReference type="AlphaFoldDB" id="A0A1B6M405"/>
<evidence type="ECO:0008006" key="2">
    <source>
        <dbReference type="Google" id="ProtNLM"/>
    </source>
</evidence>
<feature type="non-terminal residue" evidence="1">
    <location>
        <position position="101"/>
    </location>
</feature>
<protein>
    <recommendedName>
        <fullName evidence="2">DDE-1 domain-containing protein</fullName>
    </recommendedName>
</protein>
<reference evidence="1" key="1">
    <citation type="submission" date="2015-11" db="EMBL/GenBank/DDBJ databases">
        <title>De novo transcriptome assembly of four potential Pierce s Disease insect vectors from Arizona vineyards.</title>
        <authorList>
            <person name="Tassone E.E."/>
        </authorList>
    </citation>
    <scope>NUCLEOTIDE SEQUENCE</scope>
</reference>
<proteinExistence type="predicted"/>
<accession>A0A1B6M405</accession>
<sequence length="101" mass="11165">LGLNGKPGQIYNSDETSFCHDPSKTRVMGAINVKSQRKTSASGRENTTALLCISADGKMMPLLCVFKGKHVIENWVDQLVPTQTAVSASERGWMETMLFFR</sequence>
<gene>
    <name evidence="1" type="ORF">g.54743</name>
</gene>
<feature type="non-terminal residue" evidence="1">
    <location>
        <position position="1"/>
    </location>
</feature>
<evidence type="ECO:0000313" key="1">
    <source>
        <dbReference type="EMBL" id="JAT30630.1"/>
    </source>
</evidence>